<evidence type="ECO:0000259" key="1">
    <source>
        <dbReference type="Pfam" id="PF01052"/>
    </source>
</evidence>
<dbReference type="Pfam" id="PF01052">
    <property type="entry name" value="FliMN_C"/>
    <property type="match status" value="1"/>
</dbReference>
<name>A0A1B8HM45_9GAMM</name>
<proteinExistence type="predicted"/>
<dbReference type="InterPro" id="IPR001543">
    <property type="entry name" value="FliN-like_C"/>
</dbReference>
<reference evidence="2 3" key="1">
    <citation type="submission" date="2016-06" db="EMBL/GenBank/DDBJ databases">
        <authorList>
            <person name="Kjaerup R.B."/>
            <person name="Dalgaard T.S."/>
            <person name="Juul-Madsen H.R."/>
        </authorList>
    </citation>
    <scope>NUCLEOTIDE SEQUENCE [LARGE SCALE GENOMIC DNA]</scope>
    <source>
        <strain evidence="2 3">GCSL-Mp3</strain>
    </source>
</reference>
<organism evidence="2 3">
    <name type="scientific">Morganella psychrotolerans</name>
    <dbReference type="NCBI Taxonomy" id="368603"/>
    <lineage>
        <taxon>Bacteria</taxon>
        <taxon>Pseudomonadati</taxon>
        <taxon>Pseudomonadota</taxon>
        <taxon>Gammaproteobacteria</taxon>
        <taxon>Enterobacterales</taxon>
        <taxon>Morganellaceae</taxon>
        <taxon>Morganella</taxon>
    </lineage>
</organism>
<dbReference type="EMBL" id="LZEX01000004">
    <property type="protein sequence ID" value="OBU10380.1"/>
    <property type="molecule type" value="Genomic_DNA"/>
</dbReference>
<protein>
    <recommendedName>
        <fullName evidence="1">Flagellar motor switch protein FliN-like C-terminal domain-containing protein</fullName>
    </recommendedName>
</protein>
<evidence type="ECO:0000313" key="2">
    <source>
        <dbReference type="EMBL" id="OBU10380.1"/>
    </source>
</evidence>
<sequence length="285" mass="32480">MHYDTCQSMDYLSCYLPEQKENNKRKIKCHLVNTQNALEVLIDVESFLSYLIGENDIPWEIIPENYLIELINENRKEIWLPFFSTECYFTEFGTESFSVNTARKLAFSREGIDFTLLGARGRFDIDSPPLAQDLSVPVSAGIYIGSTLTFTGVIQQINEGDVIFIIQNDRFLRAGGYFQMTLMQEQDETVITGRGTVPENPVAAPETAVFDSRRIPVRVDFLQCRRVFPLSDLMALQPGDKIPLPQTDNHLITLEINGQRFAQGELVRIGEQYAVEIHHIFSKGE</sequence>
<evidence type="ECO:0000313" key="3">
    <source>
        <dbReference type="Proteomes" id="UP000092247"/>
    </source>
</evidence>
<dbReference type="Gene3D" id="2.30.330.10">
    <property type="entry name" value="SpoA-like"/>
    <property type="match status" value="1"/>
</dbReference>
<dbReference type="Proteomes" id="UP000092247">
    <property type="component" value="Unassembled WGS sequence"/>
</dbReference>
<accession>A0A1B8HM45</accession>
<dbReference type="AlphaFoldDB" id="A0A1B8HM45"/>
<comment type="caution">
    <text evidence="2">The sequence shown here is derived from an EMBL/GenBank/DDBJ whole genome shotgun (WGS) entry which is preliminary data.</text>
</comment>
<dbReference type="RefSeq" id="WP_067422039.1">
    <property type="nucleotide sequence ID" value="NZ_LZEX01000004.1"/>
</dbReference>
<dbReference type="InterPro" id="IPR036429">
    <property type="entry name" value="SpoA-like_sf"/>
</dbReference>
<feature type="domain" description="Flagellar motor switch protein FliN-like C-terminal" evidence="1">
    <location>
        <begin position="214"/>
        <end position="280"/>
    </location>
</feature>
<gene>
    <name evidence="2" type="ORF">AYY17_16255</name>
</gene>
<dbReference type="SUPFAM" id="SSF101801">
    <property type="entry name" value="Surface presentation of antigens (SPOA)"/>
    <property type="match status" value="1"/>
</dbReference>